<dbReference type="RefSeq" id="WP_028286760.1">
    <property type="nucleotide sequence ID" value="NZ_BMLF01000002.1"/>
</dbReference>
<dbReference type="AlphaFoldDB" id="A0A917WK07"/>
<keyword evidence="8" id="KW-0378">Hydrolase</keyword>
<evidence type="ECO:0000256" key="11">
    <source>
        <dbReference type="ARBA" id="ARBA00049902"/>
    </source>
</evidence>
<dbReference type="InterPro" id="IPR001264">
    <property type="entry name" value="Glyco_trans_51"/>
</dbReference>
<dbReference type="InterPro" id="IPR012338">
    <property type="entry name" value="Beta-lactam/transpept-like"/>
</dbReference>
<proteinExistence type="inferred from homology"/>
<name>A0A917WK07_9RHOB</name>
<organism evidence="16 17">
    <name type="scientific">Pseudooceanicola nanhaiensis</name>
    <dbReference type="NCBI Taxonomy" id="375761"/>
    <lineage>
        <taxon>Bacteria</taxon>
        <taxon>Pseudomonadati</taxon>
        <taxon>Pseudomonadota</taxon>
        <taxon>Alphaproteobacteria</taxon>
        <taxon>Rhodobacterales</taxon>
        <taxon>Paracoccaceae</taxon>
        <taxon>Pseudooceanicola</taxon>
    </lineage>
</organism>
<evidence type="ECO:0000256" key="2">
    <source>
        <dbReference type="ARBA" id="ARBA00007090"/>
    </source>
</evidence>
<evidence type="ECO:0000313" key="17">
    <source>
        <dbReference type="Proteomes" id="UP000649829"/>
    </source>
</evidence>
<evidence type="ECO:0000256" key="9">
    <source>
        <dbReference type="ARBA" id="ARBA00023268"/>
    </source>
</evidence>
<feature type="domain" description="Penicillin-binding C-terminal" evidence="15">
    <location>
        <begin position="604"/>
        <end position="680"/>
    </location>
</feature>
<evidence type="ECO:0000259" key="13">
    <source>
        <dbReference type="Pfam" id="PF00905"/>
    </source>
</evidence>
<keyword evidence="5" id="KW-0645">Protease</keyword>
<dbReference type="PANTHER" id="PTHR32282">
    <property type="entry name" value="BINDING PROTEIN TRANSPEPTIDASE, PUTATIVE-RELATED"/>
    <property type="match status" value="1"/>
</dbReference>
<feature type="chain" id="PRO_5038138753" description="peptidoglycan glycosyltransferase" evidence="12">
    <location>
        <begin position="21"/>
        <end position="683"/>
    </location>
</feature>
<evidence type="ECO:0000256" key="10">
    <source>
        <dbReference type="ARBA" id="ARBA00044770"/>
    </source>
</evidence>
<dbReference type="InterPro" id="IPR009647">
    <property type="entry name" value="PBP_C"/>
</dbReference>
<dbReference type="EMBL" id="BMLF01000002">
    <property type="protein sequence ID" value="GGM09838.1"/>
    <property type="molecule type" value="Genomic_DNA"/>
</dbReference>
<keyword evidence="9" id="KW-0511">Multifunctional enzyme</keyword>
<dbReference type="Pfam" id="PF06832">
    <property type="entry name" value="BiPBP_C"/>
    <property type="match status" value="1"/>
</dbReference>
<evidence type="ECO:0000256" key="4">
    <source>
        <dbReference type="ARBA" id="ARBA00022645"/>
    </source>
</evidence>
<comment type="similarity">
    <text evidence="2">In the C-terminal section; belongs to the transpeptidase family.</text>
</comment>
<evidence type="ECO:0000256" key="12">
    <source>
        <dbReference type="SAM" id="SignalP"/>
    </source>
</evidence>
<dbReference type="GO" id="GO:0008955">
    <property type="term" value="F:peptidoglycan glycosyltransferase activity"/>
    <property type="evidence" value="ECO:0007669"/>
    <property type="project" value="UniProtKB-EC"/>
</dbReference>
<comment type="caution">
    <text evidence="16">The sequence shown here is derived from an EMBL/GenBank/DDBJ whole genome shotgun (WGS) entry which is preliminary data.</text>
</comment>
<feature type="signal peptide" evidence="12">
    <location>
        <begin position="1"/>
        <end position="20"/>
    </location>
</feature>
<dbReference type="InterPro" id="IPR011815">
    <property type="entry name" value="PBP_1c"/>
</dbReference>
<dbReference type="InterPro" id="IPR001460">
    <property type="entry name" value="PCN-bd_Tpept"/>
</dbReference>
<evidence type="ECO:0000256" key="5">
    <source>
        <dbReference type="ARBA" id="ARBA00022670"/>
    </source>
</evidence>
<evidence type="ECO:0000256" key="3">
    <source>
        <dbReference type="ARBA" id="ARBA00007739"/>
    </source>
</evidence>
<keyword evidence="4" id="KW-0121">Carboxypeptidase</keyword>
<evidence type="ECO:0000259" key="15">
    <source>
        <dbReference type="Pfam" id="PF06832"/>
    </source>
</evidence>
<feature type="domain" description="Glycosyl transferase family 51" evidence="14">
    <location>
        <begin position="63"/>
        <end position="228"/>
    </location>
</feature>
<evidence type="ECO:0000259" key="14">
    <source>
        <dbReference type="Pfam" id="PF00912"/>
    </source>
</evidence>
<protein>
    <recommendedName>
        <fullName evidence="10">peptidoglycan glycosyltransferase</fullName>
        <ecNumber evidence="10">2.4.99.28</ecNumber>
    </recommendedName>
</protein>
<dbReference type="Pfam" id="PF00905">
    <property type="entry name" value="Transpeptidase"/>
    <property type="match status" value="1"/>
</dbReference>
<dbReference type="GO" id="GO:0004180">
    <property type="term" value="F:carboxypeptidase activity"/>
    <property type="evidence" value="ECO:0007669"/>
    <property type="project" value="UniProtKB-KW"/>
</dbReference>
<accession>A0A917WK07</accession>
<reference evidence="16" key="2">
    <citation type="submission" date="2020-09" db="EMBL/GenBank/DDBJ databases">
        <authorList>
            <person name="Sun Q."/>
            <person name="Zhou Y."/>
        </authorList>
    </citation>
    <scope>NUCLEOTIDE SEQUENCE</scope>
    <source>
        <strain evidence="16">CGMCC 1.6293</strain>
    </source>
</reference>
<evidence type="ECO:0000256" key="6">
    <source>
        <dbReference type="ARBA" id="ARBA00022676"/>
    </source>
</evidence>
<dbReference type="Gene3D" id="1.10.3810.10">
    <property type="entry name" value="Biosynthetic peptidoglycan transglycosylase-like"/>
    <property type="match status" value="1"/>
</dbReference>
<dbReference type="SUPFAM" id="SSF53955">
    <property type="entry name" value="Lysozyme-like"/>
    <property type="match status" value="1"/>
</dbReference>
<keyword evidence="17" id="KW-1185">Reference proteome</keyword>
<gene>
    <name evidence="16" type="ORF">GCM10011534_34840</name>
</gene>
<dbReference type="Proteomes" id="UP000649829">
    <property type="component" value="Unassembled WGS sequence"/>
</dbReference>
<keyword evidence="7" id="KW-0808">Transferase</keyword>
<dbReference type="InterPro" id="IPR036950">
    <property type="entry name" value="PBP_transglycosylase"/>
</dbReference>
<dbReference type="GO" id="GO:0030288">
    <property type="term" value="C:outer membrane-bounded periplasmic space"/>
    <property type="evidence" value="ECO:0007669"/>
    <property type="project" value="TreeGrafter"/>
</dbReference>
<dbReference type="InterPro" id="IPR023346">
    <property type="entry name" value="Lysozyme-like_dom_sf"/>
</dbReference>
<dbReference type="GO" id="GO:0009252">
    <property type="term" value="P:peptidoglycan biosynthetic process"/>
    <property type="evidence" value="ECO:0007669"/>
    <property type="project" value="InterPro"/>
</dbReference>
<evidence type="ECO:0000256" key="7">
    <source>
        <dbReference type="ARBA" id="ARBA00022679"/>
    </source>
</evidence>
<dbReference type="EC" id="2.4.99.28" evidence="10"/>
<dbReference type="GO" id="GO:0006508">
    <property type="term" value="P:proteolysis"/>
    <property type="evidence" value="ECO:0007669"/>
    <property type="project" value="UniProtKB-KW"/>
</dbReference>
<evidence type="ECO:0000256" key="1">
    <source>
        <dbReference type="ARBA" id="ARBA00004752"/>
    </source>
</evidence>
<feature type="domain" description="Penicillin-binding protein transpeptidase" evidence="13">
    <location>
        <begin position="305"/>
        <end position="515"/>
    </location>
</feature>
<dbReference type="PANTHER" id="PTHR32282:SF15">
    <property type="entry name" value="PENICILLIN-BINDING PROTEIN 1C"/>
    <property type="match status" value="1"/>
</dbReference>
<dbReference type="Pfam" id="PF00912">
    <property type="entry name" value="Transgly"/>
    <property type="match status" value="1"/>
</dbReference>
<dbReference type="SUPFAM" id="SSF56601">
    <property type="entry name" value="beta-lactamase/transpeptidase-like"/>
    <property type="match status" value="1"/>
</dbReference>
<keyword evidence="6" id="KW-0328">Glycosyltransferase</keyword>
<dbReference type="InterPro" id="IPR050396">
    <property type="entry name" value="Glycosyltr_51/Transpeptidase"/>
</dbReference>
<sequence length="683" mass="72536">MTRRAGLSLAALALALGLDAGGRDALDAWVDATELPSLAPATSVEMRDRTGALLRAYTVADGIWRLPVDPARVDPRYTAMLVAYEDKRFGKHHGVDPLAVLRAGWQALVQGQVVSGGSTLTMQVARLLEDSGTGAWSGKIRQARLALSLERRLAKDEILRLYMALAPFGGNLEGLRAATFAWFGKEPARLTPAEAALLVALPQSPEARRPDRDPDAARAARDRVLARMAEAGVLSEEAARAAMRDPVPTRRRAFPALAPHMTDRALAEAPDRAIHLLTLDRALQAKLETLARDRLREAARGVSIAIVAADHVTGEILASVGSGGYEVRGREGFVDMTRALRSPGSTLKPLVYALGFDAGLAHPQTLIADRPVAFGSYAPQNFDGAFRGELPVEEALRLSLNVPVVLLTDALGPEKLMAALGRAGVEAVLPGGKPGLALALGGVGVRLEELTGLYAGLAQGGIATPLRWRIDEGSEASARRITSRAAAWQVAHILSGLAPPPGAPMNRLAYKTGTSYGHRDAWALGFDGRHAIGVWMGRPDGTPVPGAFGADTAAPVLFEAFQRLKPSLDPLPPPPPETLLVGASRLPEPLKRFRGRAARLIPDPEAPVMAFPPDGAVLAAGEAGVPVRVREGKPPFTWMVSGRPVATGVRRRELLLDRLPAGFSEIAVIDAEGRAARVKVELE</sequence>
<dbReference type="Gene3D" id="3.40.710.10">
    <property type="entry name" value="DD-peptidase/beta-lactamase superfamily"/>
    <property type="match status" value="1"/>
</dbReference>
<reference evidence="16" key="1">
    <citation type="journal article" date="2014" name="Int. J. Syst. Evol. Microbiol.">
        <title>Complete genome sequence of Corynebacterium casei LMG S-19264T (=DSM 44701T), isolated from a smear-ripened cheese.</title>
        <authorList>
            <consortium name="US DOE Joint Genome Institute (JGI-PGF)"/>
            <person name="Walter F."/>
            <person name="Albersmeier A."/>
            <person name="Kalinowski J."/>
            <person name="Ruckert C."/>
        </authorList>
    </citation>
    <scope>NUCLEOTIDE SEQUENCE</scope>
    <source>
        <strain evidence="16">CGMCC 1.6293</strain>
    </source>
</reference>
<dbReference type="GO" id="GO:0008658">
    <property type="term" value="F:penicillin binding"/>
    <property type="evidence" value="ECO:0007669"/>
    <property type="project" value="InterPro"/>
</dbReference>
<comment type="similarity">
    <text evidence="3">In the N-terminal section; belongs to the glycosyltransferase 51 family.</text>
</comment>
<evidence type="ECO:0000313" key="16">
    <source>
        <dbReference type="EMBL" id="GGM09838.1"/>
    </source>
</evidence>
<keyword evidence="12" id="KW-0732">Signal</keyword>
<dbReference type="NCBIfam" id="TIGR02073">
    <property type="entry name" value="PBP_1c"/>
    <property type="match status" value="1"/>
</dbReference>
<comment type="pathway">
    <text evidence="1">Cell wall biogenesis; peptidoglycan biosynthesis.</text>
</comment>
<evidence type="ECO:0000256" key="8">
    <source>
        <dbReference type="ARBA" id="ARBA00022801"/>
    </source>
</evidence>
<comment type="catalytic activity">
    <reaction evidence="11">
        <text>[GlcNAc-(1-&gt;4)-Mur2Ac(oyl-L-Ala-gamma-D-Glu-L-Lys-D-Ala-D-Ala)](n)-di-trans,octa-cis-undecaprenyl diphosphate + beta-D-GlcNAc-(1-&gt;4)-Mur2Ac(oyl-L-Ala-gamma-D-Glu-L-Lys-D-Ala-D-Ala)-di-trans,octa-cis-undecaprenyl diphosphate = [GlcNAc-(1-&gt;4)-Mur2Ac(oyl-L-Ala-gamma-D-Glu-L-Lys-D-Ala-D-Ala)](n+1)-di-trans,octa-cis-undecaprenyl diphosphate + di-trans,octa-cis-undecaprenyl diphosphate + H(+)</text>
        <dbReference type="Rhea" id="RHEA:23708"/>
        <dbReference type="Rhea" id="RHEA-COMP:9602"/>
        <dbReference type="Rhea" id="RHEA-COMP:9603"/>
        <dbReference type="ChEBI" id="CHEBI:15378"/>
        <dbReference type="ChEBI" id="CHEBI:58405"/>
        <dbReference type="ChEBI" id="CHEBI:60033"/>
        <dbReference type="ChEBI" id="CHEBI:78435"/>
        <dbReference type="EC" id="2.4.99.28"/>
    </reaction>
</comment>